<organism evidence="3">
    <name type="scientific">Trepomonas sp. PC1</name>
    <dbReference type="NCBI Taxonomy" id="1076344"/>
    <lineage>
        <taxon>Eukaryota</taxon>
        <taxon>Metamonada</taxon>
        <taxon>Diplomonadida</taxon>
        <taxon>Hexamitidae</taxon>
        <taxon>Hexamitinae</taxon>
        <taxon>Trepomonas</taxon>
    </lineage>
</organism>
<protein>
    <submittedName>
        <fullName evidence="3">Emp24/gp25L/p24 family/GOLD domain-containing protein</fullName>
    </submittedName>
</protein>
<feature type="transmembrane region" description="Helical" evidence="1">
    <location>
        <begin position="161"/>
        <end position="180"/>
    </location>
</feature>
<evidence type="ECO:0000256" key="1">
    <source>
        <dbReference type="SAM" id="Phobius"/>
    </source>
</evidence>
<reference evidence="3" key="1">
    <citation type="submission" date="2015-07" db="EMBL/GenBank/DDBJ databases">
        <title>Adaptation to a free-living lifestyle via gene acquisitions in the diplomonad Trepomonas sp. PC1.</title>
        <authorList>
            <person name="Xu F."/>
            <person name="Jerlstrom-Hultqvist J."/>
            <person name="Kolisko M."/>
            <person name="Simpson A.G.B."/>
            <person name="Roger A.J."/>
            <person name="Svard S.G."/>
            <person name="Andersson J.O."/>
        </authorList>
    </citation>
    <scope>NUCLEOTIDE SEQUENCE</scope>
    <source>
        <strain evidence="3">PC1</strain>
    </source>
</reference>
<dbReference type="InterPro" id="IPR009038">
    <property type="entry name" value="GOLD_dom"/>
</dbReference>
<feature type="non-terminal residue" evidence="3">
    <location>
        <position position="1"/>
    </location>
</feature>
<feature type="domain" description="GOLD" evidence="2">
    <location>
        <begin position="4"/>
        <end position="190"/>
    </location>
</feature>
<gene>
    <name evidence="3" type="ORF">TPC1_20083</name>
</gene>
<feature type="non-terminal residue" evidence="3">
    <location>
        <position position="191"/>
    </location>
</feature>
<sequence>FTYEVIISLGQTGEKCVQYKCTSGENLTVIYRLINNIDTLFFHMSKPQNYIPDVQVRILDPSQKELLFFNLDEQQNQTFLSLENGFCSVCFKPLNSRQKMNMFGLDIDFLDKNSAEQEKESKQKIVLTKTTQIIQKIDQIKAEILLRKKIDTETEMMHVSISQKIVVVAFAAGFVLLSLIQQKKLKRYLKE</sequence>
<evidence type="ECO:0000259" key="2">
    <source>
        <dbReference type="SMART" id="SM01190"/>
    </source>
</evidence>
<keyword evidence="1" id="KW-1133">Transmembrane helix</keyword>
<keyword evidence="1" id="KW-0472">Membrane</keyword>
<evidence type="ECO:0000313" key="3">
    <source>
        <dbReference type="EMBL" id="JAP90618.1"/>
    </source>
</evidence>
<keyword evidence="1" id="KW-0812">Transmembrane</keyword>
<dbReference type="Pfam" id="PF01105">
    <property type="entry name" value="EMP24_GP25L"/>
    <property type="match status" value="1"/>
</dbReference>
<dbReference type="SMART" id="SM01190">
    <property type="entry name" value="EMP24_GP25L"/>
    <property type="match status" value="1"/>
</dbReference>
<proteinExistence type="predicted"/>
<dbReference type="AlphaFoldDB" id="A0A146K2D5"/>
<name>A0A146K2D5_9EUKA</name>
<dbReference type="EMBL" id="GDID01005988">
    <property type="protein sequence ID" value="JAP90618.1"/>
    <property type="molecule type" value="Transcribed_RNA"/>
</dbReference>
<accession>A0A146K2D5</accession>